<feature type="compositionally biased region" description="Basic and acidic residues" evidence="1">
    <location>
        <begin position="330"/>
        <end position="354"/>
    </location>
</feature>
<protein>
    <submittedName>
        <fullName evidence="2">Uncharacterized protein</fullName>
    </submittedName>
</protein>
<gene>
    <name evidence="2" type="ORF">N656DRAFT_642230</name>
</gene>
<comment type="caution">
    <text evidence="2">The sequence shown here is derived from an EMBL/GenBank/DDBJ whole genome shotgun (WGS) entry which is preliminary data.</text>
</comment>
<feature type="region of interest" description="Disordered" evidence="1">
    <location>
        <begin position="390"/>
        <end position="411"/>
    </location>
</feature>
<feature type="compositionally biased region" description="Low complexity" evidence="1">
    <location>
        <begin position="242"/>
        <end position="256"/>
    </location>
</feature>
<name>A0AAN6TES6_9PEZI</name>
<dbReference type="GeneID" id="89934541"/>
<evidence type="ECO:0000256" key="1">
    <source>
        <dbReference type="SAM" id="MobiDB-lite"/>
    </source>
</evidence>
<dbReference type="AlphaFoldDB" id="A0AAN6TES6"/>
<organism evidence="2 3">
    <name type="scientific">Canariomyces notabilis</name>
    <dbReference type="NCBI Taxonomy" id="2074819"/>
    <lineage>
        <taxon>Eukaryota</taxon>
        <taxon>Fungi</taxon>
        <taxon>Dikarya</taxon>
        <taxon>Ascomycota</taxon>
        <taxon>Pezizomycotina</taxon>
        <taxon>Sordariomycetes</taxon>
        <taxon>Sordariomycetidae</taxon>
        <taxon>Sordariales</taxon>
        <taxon>Chaetomiaceae</taxon>
        <taxon>Canariomyces</taxon>
    </lineage>
</organism>
<feature type="compositionally biased region" description="Acidic residues" evidence="1">
    <location>
        <begin position="286"/>
        <end position="298"/>
    </location>
</feature>
<feature type="compositionally biased region" description="Acidic residues" evidence="1">
    <location>
        <begin position="229"/>
        <end position="241"/>
    </location>
</feature>
<feature type="region of interest" description="Disordered" evidence="1">
    <location>
        <begin position="137"/>
        <end position="162"/>
    </location>
</feature>
<sequence>MQIYCARSPAPQQYEDGQLVRPMPLGAVLLTAFDVFSPLQQRGHPAWSAMAICLDNQIFYEPASRGPRVREGGRSAAIFGVPLHPPLPQDTHDPQGGSVGGSQADAILILSDDEFNDFHGQPDTSFEWLDGLLPDARNKGESGRVTSTGKGVDAASDDNNTPEPLVTSIAGLGNESHASPMELASLASHHALPCGPESSCRRGDGCDRHPHLSVFYRRRRNAESSQATVDDEGIEGDEPEPADAGLPLQLQPPDNQLEVDHHPTNGMRPATPPQVVESRAHTPTLPDDESTSELEPADAEPRLQPQSPSGAASGRGVDPQQRSGSCGLSQHRDHRDHRDDNDQANDPEQHHLSLRTIEEIKTMKRAHPRCRTTKGITTVSWSMPAHPCSRPCSHPPAEIRPARSPLPATVT</sequence>
<feature type="region of interest" description="Disordered" evidence="1">
    <location>
        <begin position="217"/>
        <end position="354"/>
    </location>
</feature>
<dbReference type="RefSeq" id="XP_064670668.1">
    <property type="nucleotide sequence ID" value="XM_064810416.1"/>
</dbReference>
<reference evidence="2" key="1">
    <citation type="journal article" date="2023" name="Mol. Phylogenet. Evol.">
        <title>Genome-scale phylogeny and comparative genomics of the fungal order Sordariales.</title>
        <authorList>
            <person name="Hensen N."/>
            <person name="Bonometti L."/>
            <person name="Westerberg I."/>
            <person name="Brannstrom I.O."/>
            <person name="Guillou S."/>
            <person name="Cros-Aarteil S."/>
            <person name="Calhoun S."/>
            <person name="Haridas S."/>
            <person name="Kuo A."/>
            <person name="Mondo S."/>
            <person name="Pangilinan J."/>
            <person name="Riley R."/>
            <person name="LaButti K."/>
            <person name="Andreopoulos B."/>
            <person name="Lipzen A."/>
            <person name="Chen C."/>
            <person name="Yan M."/>
            <person name="Daum C."/>
            <person name="Ng V."/>
            <person name="Clum A."/>
            <person name="Steindorff A."/>
            <person name="Ohm R.A."/>
            <person name="Martin F."/>
            <person name="Silar P."/>
            <person name="Natvig D.O."/>
            <person name="Lalanne C."/>
            <person name="Gautier V."/>
            <person name="Ament-Velasquez S.L."/>
            <person name="Kruys A."/>
            <person name="Hutchinson M.I."/>
            <person name="Powell A.J."/>
            <person name="Barry K."/>
            <person name="Miller A.N."/>
            <person name="Grigoriev I.V."/>
            <person name="Debuchy R."/>
            <person name="Gladieux P."/>
            <person name="Hiltunen Thoren M."/>
            <person name="Johannesson H."/>
        </authorList>
    </citation>
    <scope>NUCLEOTIDE SEQUENCE</scope>
    <source>
        <strain evidence="2">CBS 508.74</strain>
    </source>
</reference>
<feature type="region of interest" description="Disordered" evidence="1">
    <location>
        <begin position="82"/>
        <end position="102"/>
    </location>
</feature>
<accession>A0AAN6TES6</accession>
<evidence type="ECO:0000313" key="2">
    <source>
        <dbReference type="EMBL" id="KAK4113098.1"/>
    </source>
</evidence>
<dbReference type="Proteomes" id="UP001302812">
    <property type="component" value="Unassembled WGS sequence"/>
</dbReference>
<evidence type="ECO:0000313" key="3">
    <source>
        <dbReference type="Proteomes" id="UP001302812"/>
    </source>
</evidence>
<proteinExistence type="predicted"/>
<reference evidence="2" key="2">
    <citation type="submission" date="2023-05" db="EMBL/GenBank/DDBJ databases">
        <authorList>
            <consortium name="Lawrence Berkeley National Laboratory"/>
            <person name="Steindorff A."/>
            <person name="Hensen N."/>
            <person name="Bonometti L."/>
            <person name="Westerberg I."/>
            <person name="Brannstrom I.O."/>
            <person name="Guillou S."/>
            <person name="Cros-Aarteil S."/>
            <person name="Calhoun S."/>
            <person name="Haridas S."/>
            <person name="Kuo A."/>
            <person name="Mondo S."/>
            <person name="Pangilinan J."/>
            <person name="Riley R."/>
            <person name="Labutti K."/>
            <person name="Andreopoulos B."/>
            <person name="Lipzen A."/>
            <person name="Chen C."/>
            <person name="Yanf M."/>
            <person name="Daum C."/>
            <person name="Ng V."/>
            <person name="Clum A."/>
            <person name="Ohm R."/>
            <person name="Martin F."/>
            <person name="Silar P."/>
            <person name="Natvig D."/>
            <person name="Lalanne C."/>
            <person name="Gautier V."/>
            <person name="Ament-Velasquez S.L."/>
            <person name="Kruys A."/>
            <person name="Hutchinson M.I."/>
            <person name="Powell A.J."/>
            <person name="Barry K."/>
            <person name="Miller A.N."/>
            <person name="Grigoriev I.V."/>
            <person name="Debuchy R."/>
            <person name="Gladieux P."/>
            <person name="Thoren M.H."/>
            <person name="Johannesson H."/>
        </authorList>
    </citation>
    <scope>NUCLEOTIDE SEQUENCE</scope>
    <source>
        <strain evidence="2">CBS 508.74</strain>
    </source>
</reference>
<keyword evidence="3" id="KW-1185">Reference proteome</keyword>
<dbReference type="EMBL" id="MU853340">
    <property type="protein sequence ID" value="KAK4113098.1"/>
    <property type="molecule type" value="Genomic_DNA"/>
</dbReference>